<organism evidence="1 2">
    <name type="scientific">Neolewinella aurantiaca</name>
    <dbReference type="NCBI Taxonomy" id="2602767"/>
    <lineage>
        <taxon>Bacteria</taxon>
        <taxon>Pseudomonadati</taxon>
        <taxon>Bacteroidota</taxon>
        <taxon>Saprospiria</taxon>
        <taxon>Saprospirales</taxon>
        <taxon>Lewinellaceae</taxon>
        <taxon>Neolewinella</taxon>
    </lineage>
</organism>
<dbReference type="AlphaFoldDB" id="A0A5C7FKW8"/>
<sequence>MVARSARKAKTLFARCWKERDAVPVVVVEGTVAGLSAQRASLLLCLLTLLCTCGRAPEFSPPKTTFYHWETSLAPDSTARSLLTEHNCDRLYAKAFDVSWANGQPEPTALIRMTDTVGLPQLVPVVFITNEVFLRQPAHKLEALAEDIVGLTEELFGTDFPELQIDCDWTARTQVPYFDFLRAVYARLEHRSLTCTIRLHQYRDRDTQGVPPLNRATLMAYNVGNLNAWETENSIVDTNILKTYLSGTERYPINLDLAIAAYDWAAVYRRDELTYLINEPDMQELGDTSRFVAYVPTGASQRWRVRQSTYLDGIYLYEGDLLRHEVALPGAVNAQVALLSRYIPGFAGQRAMVYRLGSRLWE</sequence>
<proteinExistence type="predicted"/>
<gene>
    <name evidence="1" type="ORF">FUA23_06000</name>
</gene>
<dbReference type="RefSeq" id="WP_147929817.1">
    <property type="nucleotide sequence ID" value="NZ_VOXD01000006.1"/>
</dbReference>
<accession>A0A5C7FKW8</accession>
<dbReference type="OrthoDB" id="634553at2"/>
<dbReference type="EMBL" id="VOXD01000006">
    <property type="protein sequence ID" value="TXF90645.1"/>
    <property type="molecule type" value="Genomic_DNA"/>
</dbReference>
<comment type="caution">
    <text evidence="1">The sequence shown here is derived from an EMBL/GenBank/DDBJ whole genome shotgun (WGS) entry which is preliminary data.</text>
</comment>
<protein>
    <submittedName>
        <fullName evidence="1">Uncharacterized protein</fullName>
    </submittedName>
</protein>
<keyword evidence="2" id="KW-1185">Reference proteome</keyword>
<name>A0A5C7FKW8_9BACT</name>
<dbReference type="Proteomes" id="UP000321907">
    <property type="component" value="Unassembled WGS sequence"/>
</dbReference>
<evidence type="ECO:0000313" key="1">
    <source>
        <dbReference type="EMBL" id="TXF90645.1"/>
    </source>
</evidence>
<reference evidence="1 2" key="1">
    <citation type="submission" date="2019-08" db="EMBL/GenBank/DDBJ databases">
        <title>Lewinella sp. strain SSH13 Genome sequencing and assembly.</title>
        <authorList>
            <person name="Kim I."/>
        </authorList>
    </citation>
    <scope>NUCLEOTIDE SEQUENCE [LARGE SCALE GENOMIC DNA]</scope>
    <source>
        <strain evidence="1 2">SSH13</strain>
    </source>
</reference>
<evidence type="ECO:0000313" key="2">
    <source>
        <dbReference type="Proteomes" id="UP000321907"/>
    </source>
</evidence>